<dbReference type="SUPFAM" id="SSF54999">
    <property type="entry name" value="Ribosomal protein S10"/>
    <property type="match status" value="1"/>
</dbReference>
<evidence type="ECO:0000256" key="3">
    <source>
        <dbReference type="ARBA" id="ARBA00022980"/>
    </source>
</evidence>
<dbReference type="PANTHER" id="PTHR13334:SF4">
    <property type="entry name" value="SMALL RIBOSOMAL SUBUNIT PROTEIN US10M"/>
    <property type="match status" value="1"/>
</dbReference>
<feature type="non-terminal residue" evidence="10">
    <location>
        <position position="1"/>
    </location>
</feature>
<feature type="compositionally biased region" description="Basic and acidic residues" evidence="8">
    <location>
        <begin position="174"/>
        <end position="189"/>
    </location>
</feature>
<dbReference type="Pfam" id="PF00338">
    <property type="entry name" value="Ribosomal_S10"/>
    <property type="match status" value="1"/>
</dbReference>
<evidence type="ECO:0000256" key="1">
    <source>
        <dbReference type="ARBA" id="ARBA00004173"/>
    </source>
</evidence>
<dbReference type="InterPro" id="IPR036838">
    <property type="entry name" value="Ribosomal_uS10_dom_sf"/>
</dbReference>
<accession>A0ABQ7S5Q4</accession>
<sequence length="189" mass="22035">MNFFRHGSKFLTTLVRLPQTGTNCTIATTYDTRSLRCLSTKASEEASAPEEETDKLYKKLVIECRAHDSAVLESYDRFCRMAAEGLDIEHVKSWQPFRHIKRRTLLASRHVHKKYRVQYEWRTYYNFIEFKNLTGSTADTYLEYIERNVPEGVMLTIIKHELGTLPFDPADATTEDKNSSNPESREDKK</sequence>
<comment type="subcellular location">
    <subcellularLocation>
        <location evidence="1">Mitochondrion</location>
    </subcellularLocation>
</comment>
<name>A0ABQ7S5Q4_9ACAR</name>
<dbReference type="EMBL" id="JAIFTH010001025">
    <property type="protein sequence ID" value="KAG9508742.1"/>
    <property type="molecule type" value="Genomic_DNA"/>
</dbReference>
<feature type="region of interest" description="Disordered" evidence="8">
    <location>
        <begin position="168"/>
        <end position="189"/>
    </location>
</feature>
<keyword evidence="3 10" id="KW-0689">Ribosomal protein</keyword>
<organism evidence="10 11">
    <name type="scientific">Fragariocoptes setiger</name>
    <dbReference type="NCBI Taxonomy" id="1670756"/>
    <lineage>
        <taxon>Eukaryota</taxon>
        <taxon>Metazoa</taxon>
        <taxon>Ecdysozoa</taxon>
        <taxon>Arthropoda</taxon>
        <taxon>Chelicerata</taxon>
        <taxon>Arachnida</taxon>
        <taxon>Acari</taxon>
        <taxon>Acariformes</taxon>
        <taxon>Trombidiformes</taxon>
        <taxon>Prostigmata</taxon>
        <taxon>Eupodina</taxon>
        <taxon>Eriophyoidea</taxon>
        <taxon>Phytoptidae</taxon>
        <taxon>Fragariocoptes</taxon>
    </lineage>
</organism>
<evidence type="ECO:0000256" key="6">
    <source>
        <dbReference type="ARBA" id="ARBA00035261"/>
    </source>
</evidence>
<reference evidence="10 11" key="1">
    <citation type="submission" date="2020-10" db="EMBL/GenBank/DDBJ databases">
        <authorList>
            <person name="Klimov P.B."/>
            <person name="Dyachkov S.M."/>
            <person name="Chetverikov P.E."/>
        </authorList>
    </citation>
    <scope>NUCLEOTIDE SEQUENCE [LARGE SCALE GENOMIC DNA]</scope>
    <source>
        <strain evidence="10">BMOC 18-1129-001#AD2665</strain>
        <tissue evidence="10">Entire mites</tissue>
    </source>
</reference>
<keyword evidence="5" id="KW-0687">Ribonucleoprotein</keyword>
<evidence type="ECO:0000313" key="10">
    <source>
        <dbReference type="EMBL" id="KAG9508742.1"/>
    </source>
</evidence>
<dbReference type="InterPro" id="IPR040055">
    <property type="entry name" value="Ribosomal_uS10m"/>
</dbReference>
<dbReference type="SMART" id="SM01403">
    <property type="entry name" value="Ribosomal_S10"/>
    <property type="match status" value="1"/>
</dbReference>
<comment type="caution">
    <text evidence="10">The sequence shown here is derived from an EMBL/GenBank/DDBJ whole genome shotgun (WGS) entry which is preliminary data.</text>
</comment>
<dbReference type="Gene3D" id="3.30.70.600">
    <property type="entry name" value="Ribosomal protein S10 domain"/>
    <property type="match status" value="1"/>
</dbReference>
<evidence type="ECO:0000313" key="11">
    <source>
        <dbReference type="Proteomes" id="UP000825002"/>
    </source>
</evidence>
<keyword evidence="11" id="KW-1185">Reference proteome</keyword>
<proteinExistence type="inferred from homology"/>
<gene>
    <name evidence="10" type="primary">mRpS10</name>
    <name evidence="10" type="ORF">GZH46_02755</name>
</gene>
<dbReference type="PANTHER" id="PTHR13334">
    <property type="entry name" value="MITOCHONDRIAL 28S RIBOSOMAL PROTEIN S10"/>
    <property type="match status" value="1"/>
</dbReference>
<evidence type="ECO:0000256" key="7">
    <source>
        <dbReference type="ARBA" id="ARBA00035544"/>
    </source>
</evidence>
<evidence type="ECO:0000256" key="2">
    <source>
        <dbReference type="ARBA" id="ARBA00007102"/>
    </source>
</evidence>
<evidence type="ECO:0000256" key="5">
    <source>
        <dbReference type="ARBA" id="ARBA00023274"/>
    </source>
</evidence>
<dbReference type="Proteomes" id="UP000825002">
    <property type="component" value="Unassembled WGS sequence"/>
</dbReference>
<feature type="domain" description="Small ribosomal subunit protein uS10" evidence="9">
    <location>
        <begin position="61"/>
        <end position="158"/>
    </location>
</feature>
<dbReference type="InterPro" id="IPR027486">
    <property type="entry name" value="Ribosomal_uS10_dom"/>
</dbReference>
<comment type="similarity">
    <text evidence="2">Belongs to the universal ribosomal protein uS10 family.</text>
</comment>
<keyword evidence="4" id="KW-0496">Mitochondrion</keyword>
<evidence type="ECO:0000259" key="9">
    <source>
        <dbReference type="SMART" id="SM01403"/>
    </source>
</evidence>
<evidence type="ECO:0000256" key="4">
    <source>
        <dbReference type="ARBA" id="ARBA00023128"/>
    </source>
</evidence>
<dbReference type="GO" id="GO:0005840">
    <property type="term" value="C:ribosome"/>
    <property type="evidence" value="ECO:0007669"/>
    <property type="project" value="UniProtKB-KW"/>
</dbReference>
<protein>
    <recommendedName>
        <fullName evidence="6">Small ribosomal subunit protein uS10m</fullName>
    </recommendedName>
    <alternativeName>
        <fullName evidence="7">28S ribosomal protein S10, mitochondrial</fullName>
    </alternativeName>
</protein>
<evidence type="ECO:0000256" key="8">
    <source>
        <dbReference type="SAM" id="MobiDB-lite"/>
    </source>
</evidence>